<dbReference type="InterPro" id="IPR021354">
    <property type="entry name" value="DUF2975"/>
</dbReference>
<sequence>MKKYGVNALRFSVALVGLIILLLCIFWLPQMARVSAEQNPEYAYLRYPLLYGLYITTIPFYLGIFHTFKLLNLISKNTAFTVDACKSLGRIQIYTIIEIALYFIGMVFLNLNNALHPGIFILGLVIIFACFIISVFSSVLKALLTKVVEIKNENDYTI</sequence>
<feature type="transmembrane region" description="Helical" evidence="1">
    <location>
        <begin position="91"/>
        <end position="111"/>
    </location>
</feature>
<dbReference type="Pfam" id="PF11188">
    <property type="entry name" value="DUF2975"/>
    <property type="match status" value="1"/>
</dbReference>
<organism evidence="2 3">
    <name type="scientific">Paratissierella segnis</name>
    <dbReference type="NCBI Taxonomy" id="2763679"/>
    <lineage>
        <taxon>Bacteria</taxon>
        <taxon>Bacillati</taxon>
        <taxon>Bacillota</taxon>
        <taxon>Tissierellia</taxon>
        <taxon>Tissierellales</taxon>
        <taxon>Tissierellaceae</taxon>
        <taxon>Paratissierella</taxon>
    </lineage>
</organism>
<dbReference type="Proteomes" id="UP000601171">
    <property type="component" value="Unassembled WGS sequence"/>
</dbReference>
<keyword evidence="1" id="KW-0472">Membrane</keyword>
<evidence type="ECO:0000313" key="2">
    <source>
        <dbReference type="EMBL" id="MBC8588681.1"/>
    </source>
</evidence>
<protein>
    <submittedName>
        <fullName evidence="2">DUF2975 domain-containing protein</fullName>
    </submittedName>
</protein>
<evidence type="ECO:0000256" key="1">
    <source>
        <dbReference type="SAM" id="Phobius"/>
    </source>
</evidence>
<accession>A0A926EW40</accession>
<reference evidence="2" key="1">
    <citation type="submission" date="2020-08" db="EMBL/GenBank/DDBJ databases">
        <title>Genome public.</title>
        <authorList>
            <person name="Liu C."/>
            <person name="Sun Q."/>
        </authorList>
    </citation>
    <scope>NUCLEOTIDE SEQUENCE</scope>
    <source>
        <strain evidence="2">BX21</strain>
    </source>
</reference>
<dbReference type="RefSeq" id="WP_262430135.1">
    <property type="nucleotide sequence ID" value="NZ_JACRTG010000025.1"/>
</dbReference>
<comment type="caution">
    <text evidence="2">The sequence shown here is derived from an EMBL/GenBank/DDBJ whole genome shotgun (WGS) entry which is preliminary data.</text>
</comment>
<dbReference type="EMBL" id="JACRTG010000025">
    <property type="protein sequence ID" value="MBC8588681.1"/>
    <property type="molecule type" value="Genomic_DNA"/>
</dbReference>
<gene>
    <name evidence="2" type="ORF">H8707_10625</name>
</gene>
<keyword evidence="3" id="KW-1185">Reference proteome</keyword>
<feature type="transmembrane region" description="Helical" evidence="1">
    <location>
        <begin position="117"/>
        <end position="144"/>
    </location>
</feature>
<evidence type="ECO:0000313" key="3">
    <source>
        <dbReference type="Proteomes" id="UP000601171"/>
    </source>
</evidence>
<dbReference type="AlphaFoldDB" id="A0A926EW40"/>
<feature type="transmembrane region" description="Helical" evidence="1">
    <location>
        <begin position="52"/>
        <end position="71"/>
    </location>
</feature>
<name>A0A926EW40_9FIRM</name>
<proteinExistence type="predicted"/>
<keyword evidence="1" id="KW-1133">Transmembrane helix</keyword>
<keyword evidence="1" id="KW-0812">Transmembrane</keyword>